<keyword evidence="3" id="KW-0949">S-adenosyl-L-methionine</keyword>
<dbReference type="Proteomes" id="UP000199352">
    <property type="component" value="Unassembled WGS sequence"/>
</dbReference>
<dbReference type="InterPro" id="IPR013216">
    <property type="entry name" value="Methyltransf_11"/>
</dbReference>
<keyword evidence="6" id="KW-1185">Reference proteome</keyword>
<keyword evidence="2 5" id="KW-0808">Transferase</keyword>
<keyword evidence="1 5" id="KW-0489">Methyltransferase</keyword>
<dbReference type="EMBL" id="FOFR01000027">
    <property type="protein sequence ID" value="SES23690.1"/>
    <property type="molecule type" value="Genomic_DNA"/>
</dbReference>
<name>A0A1H9VPH9_9PSEU</name>
<accession>A0A1H9VPH9</accession>
<reference evidence="6" key="1">
    <citation type="submission" date="2016-10" db="EMBL/GenBank/DDBJ databases">
        <authorList>
            <person name="Varghese N."/>
            <person name="Submissions S."/>
        </authorList>
    </citation>
    <scope>NUCLEOTIDE SEQUENCE [LARGE SCALE GENOMIC DNA]</scope>
    <source>
        <strain evidence="6">CGMCC 4.3525</strain>
    </source>
</reference>
<dbReference type="CDD" id="cd02440">
    <property type="entry name" value="AdoMet_MTases"/>
    <property type="match status" value="1"/>
</dbReference>
<evidence type="ECO:0000313" key="5">
    <source>
        <dbReference type="EMBL" id="SES23690.1"/>
    </source>
</evidence>
<dbReference type="PANTHER" id="PTHR43464:SF19">
    <property type="entry name" value="UBIQUINONE BIOSYNTHESIS O-METHYLTRANSFERASE, MITOCHONDRIAL"/>
    <property type="match status" value="1"/>
</dbReference>
<dbReference type="InterPro" id="IPR029063">
    <property type="entry name" value="SAM-dependent_MTases_sf"/>
</dbReference>
<protein>
    <submittedName>
        <fullName evidence="5">Methyltransferase domain-containing protein</fullName>
    </submittedName>
</protein>
<dbReference type="Pfam" id="PF08241">
    <property type="entry name" value="Methyltransf_11"/>
    <property type="match status" value="1"/>
</dbReference>
<dbReference type="AlphaFoldDB" id="A0A1H9VPH9"/>
<dbReference type="GO" id="GO:0008757">
    <property type="term" value="F:S-adenosylmethionine-dependent methyltransferase activity"/>
    <property type="evidence" value="ECO:0007669"/>
    <property type="project" value="InterPro"/>
</dbReference>
<dbReference type="RefSeq" id="WP_089960307.1">
    <property type="nucleotide sequence ID" value="NZ_FOFR01000027.1"/>
</dbReference>
<dbReference type="OrthoDB" id="9777638at2"/>
<evidence type="ECO:0000259" key="4">
    <source>
        <dbReference type="Pfam" id="PF08241"/>
    </source>
</evidence>
<proteinExistence type="predicted"/>
<evidence type="ECO:0000256" key="1">
    <source>
        <dbReference type="ARBA" id="ARBA00022603"/>
    </source>
</evidence>
<organism evidence="5 6">
    <name type="scientific">Lentzea xinjiangensis</name>
    <dbReference type="NCBI Taxonomy" id="402600"/>
    <lineage>
        <taxon>Bacteria</taxon>
        <taxon>Bacillati</taxon>
        <taxon>Actinomycetota</taxon>
        <taxon>Actinomycetes</taxon>
        <taxon>Pseudonocardiales</taxon>
        <taxon>Pseudonocardiaceae</taxon>
        <taxon>Lentzea</taxon>
    </lineage>
</organism>
<gene>
    <name evidence="5" type="ORF">SAMN05216188_12783</name>
</gene>
<dbReference type="GO" id="GO:0032259">
    <property type="term" value="P:methylation"/>
    <property type="evidence" value="ECO:0007669"/>
    <property type="project" value="UniProtKB-KW"/>
</dbReference>
<evidence type="ECO:0000313" key="6">
    <source>
        <dbReference type="Proteomes" id="UP000199352"/>
    </source>
</evidence>
<dbReference type="PANTHER" id="PTHR43464">
    <property type="entry name" value="METHYLTRANSFERASE"/>
    <property type="match status" value="1"/>
</dbReference>
<evidence type="ECO:0000256" key="3">
    <source>
        <dbReference type="ARBA" id="ARBA00022691"/>
    </source>
</evidence>
<dbReference type="SUPFAM" id="SSF53335">
    <property type="entry name" value="S-adenosyl-L-methionine-dependent methyltransferases"/>
    <property type="match status" value="1"/>
</dbReference>
<dbReference type="Gene3D" id="3.40.50.150">
    <property type="entry name" value="Vaccinia Virus protein VP39"/>
    <property type="match status" value="1"/>
</dbReference>
<sequence length="270" mass="28815">MTEVNSEQAAWWRAAGEGWARAQDMVGLVLQPFQDVLVEAALARPRRRVLDVGCGTGAVTRAIAEATGAVCVGVDISETMLAAAREHGKAEFVEADAQVHAFEERFDLVVSRFGVMFFADPVAAFGNLLRAAVPGGELTFVTWRAVEENPFMATASRIAASLAPAAVAPDPDGPGPFSLADAGRTREVLERGGWDGIEILPVDRTCVLPAELLVPYLSNMGPIARALREAEESERGRMVESARAAFGEFVHGDEVRIPAACWQVTASAPL</sequence>
<feature type="domain" description="Methyltransferase type 11" evidence="4">
    <location>
        <begin position="50"/>
        <end position="139"/>
    </location>
</feature>
<dbReference type="STRING" id="402600.SAMN05216188_12783"/>
<evidence type="ECO:0000256" key="2">
    <source>
        <dbReference type="ARBA" id="ARBA00022679"/>
    </source>
</evidence>